<dbReference type="Gene3D" id="1.10.510.10">
    <property type="entry name" value="Transferase(Phosphotransferase) domain 1"/>
    <property type="match status" value="1"/>
</dbReference>
<gene>
    <name evidence="4" type="ORF">CKAN_00671000</name>
</gene>
<dbReference type="PANTHER" id="PTHR45631">
    <property type="entry name" value="OS07G0107800 PROTEIN-RELATED"/>
    <property type="match status" value="1"/>
</dbReference>
<proteinExistence type="predicted"/>
<evidence type="ECO:0000313" key="5">
    <source>
        <dbReference type="Proteomes" id="UP000283530"/>
    </source>
</evidence>
<dbReference type="PANTHER" id="PTHR45631:SF202">
    <property type="entry name" value="SENESCENCE-INDUCED RECEPTOR-LIKE SERINE_THREONINE-PROTEIN KINASE"/>
    <property type="match status" value="1"/>
</dbReference>
<reference evidence="4 5" key="1">
    <citation type="journal article" date="2019" name="Nat. Plants">
        <title>Stout camphor tree genome fills gaps in understanding of flowering plant genome evolution.</title>
        <authorList>
            <person name="Chaw S.M."/>
            <person name="Liu Y.C."/>
            <person name="Wu Y.W."/>
            <person name="Wang H.Y."/>
            <person name="Lin C.I."/>
            <person name="Wu C.S."/>
            <person name="Ke H.M."/>
            <person name="Chang L.Y."/>
            <person name="Hsu C.Y."/>
            <person name="Yang H.T."/>
            <person name="Sudianto E."/>
            <person name="Hsu M.H."/>
            <person name="Wu K.P."/>
            <person name="Wang L.N."/>
            <person name="Leebens-Mack J.H."/>
            <person name="Tsai I.J."/>
        </authorList>
    </citation>
    <scope>NUCLEOTIDE SEQUENCE [LARGE SCALE GENOMIC DNA]</scope>
    <source>
        <strain evidence="5">cv. Chaw 1501</strain>
        <tissue evidence="4">Young leaves</tissue>
    </source>
</reference>
<dbReference type="Gene3D" id="3.40.50.1820">
    <property type="entry name" value="alpha/beta hydrolase"/>
    <property type="match status" value="1"/>
</dbReference>
<dbReference type="OrthoDB" id="43744at2759"/>
<dbReference type="GO" id="GO:0006508">
    <property type="term" value="P:proteolysis"/>
    <property type="evidence" value="ECO:0007669"/>
    <property type="project" value="InterPro"/>
</dbReference>
<keyword evidence="4" id="KW-0808">Transferase</keyword>
<feature type="domain" description="Peptidase S9 prolyl oligopeptidase catalytic" evidence="2">
    <location>
        <begin position="15"/>
        <end position="108"/>
    </location>
</feature>
<dbReference type="STRING" id="337451.A0A443NI37"/>
<dbReference type="InterPro" id="IPR024788">
    <property type="entry name" value="Malectin-like_Carb-bd_dom"/>
</dbReference>
<dbReference type="InterPro" id="IPR001375">
    <property type="entry name" value="Peptidase_S9_cat"/>
</dbReference>
<dbReference type="InterPro" id="IPR011009">
    <property type="entry name" value="Kinase-like_dom_sf"/>
</dbReference>
<comment type="subcellular location">
    <subcellularLocation>
        <location evidence="1">Membrane</location>
        <topology evidence="1">Single-pass membrane protein</topology>
    </subcellularLocation>
</comment>
<dbReference type="Pfam" id="PF00560">
    <property type="entry name" value="LRR_1"/>
    <property type="match status" value="1"/>
</dbReference>
<evidence type="ECO:0000313" key="4">
    <source>
        <dbReference type="EMBL" id="RWR78188.1"/>
    </source>
</evidence>
<feature type="domain" description="Malectin-like" evidence="3">
    <location>
        <begin position="123"/>
        <end position="275"/>
    </location>
</feature>
<dbReference type="SUPFAM" id="SSF56112">
    <property type="entry name" value="Protein kinase-like (PK-like)"/>
    <property type="match status" value="1"/>
</dbReference>
<comment type="caution">
    <text evidence="4">The sequence shown here is derived from an EMBL/GenBank/DDBJ whole genome shotgun (WGS) entry which is preliminary data.</text>
</comment>
<sequence length="641" mass="72303">MTTYYGLRRERNSKVADLSALKAETHKFESHYIDNLVGNERSYFERSPINFVDKFSCPVILFRGLEDKVVPPDQARKIYLALKQKGLPVALVEFEGEQHGFRKDDVITAYESDRSIVQGFISIDCGTANDSIYKNYYDNVAYVSDAQFIETGVNEETRITLEEDLVGLYRTLRSFPNGSRNCYKLGSVNKSNKYLIRAHFVYGNYDGKNITPEFDLYIGVNRWRTISFFDATDTFTVEIIIVATMNFISVCLVDTGCGHPIISGLELRELSNSIYPDDAFDRYWWPKEDTSWNSFHTSQNVTNKDTATEPPSTVMMTAVHPTNDSAALYFNWTTIYPSRQFHLYLHFAELEPLGPNMTREFTICCGNNTCHNSPIRPEYLVATTIQTPPLTGQYNYSCSIKKTPTSTLPPILNAIEIFIIWQLHTTPTREEDGMDLSWNNLTGPVPNFLGDLPFLSSLNLSGNQLSGLIPSNLIEKSKKGSLKLSCFCSDPVNLVDNLKEIQMEKRRYFHSNNLTQKSDVYGFGVVLLEMITGQPPIIRSKTNQEKKNLVDWARPIIATRDIQAVLDPRLDGDYDANSLLKIAEIALACTSPTSIERPNMTDIVAVLKDCVGTETPVEISCGLQIGQVEMMSGFSSALLPR</sequence>
<keyword evidence="4" id="KW-0675">Receptor</keyword>
<dbReference type="GO" id="GO:0016301">
    <property type="term" value="F:kinase activity"/>
    <property type="evidence" value="ECO:0007669"/>
    <property type="project" value="UniProtKB-KW"/>
</dbReference>
<dbReference type="AlphaFoldDB" id="A0A443NI37"/>
<dbReference type="Pfam" id="PF12819">
    <property type="entry name" value="Malectin_like"/>
    <property type="match status" value="1"/>
</dbReference>
<keyword evidence="5" id="KW-1185">Reference proteome</keyword>
<dbReference type="GO" id="GO:0008236">
    <property type="term" value="F:serine-type peptidase activity"/>
    <property type="evidence" value="ECO:0007669"/>
    <property type="project" value="InterPro"/>
</dbReference>
<protein>
    <submittedName>
        <fullName evidence="4">Putative leucine-rich repeat receptor-like serine/threonine-protein kinase isoform X2</fullName>
    </submittedName>
</protein>
<evidence type="ECO:0000259" key="3">
    <source>
        <dbReference type="Pfam" id="PF12819"/>
    </source>
</evidence>
<accession>A0A443NI37</accession>
<dbReference type="SUPFAM" id="SSF53474">
    <property type="entry name" value="alpha/beta-Hydrolases"/>
    <property type="match status" value="1"/>
</dbReference>
<dbReference type="GO" id="GO:0016020">
    <property type="term" value="C:membrane"/>
    <property type="evidence" value="ECO:0007669"/>
    <property type="project" value="UniProtKB-SubCell"/>
</dbReference>
<dbReference type="SUPFAM" id="SSF52058">
    <property type="entry name" value="L domain-like"/>
    <property type="match status" value="1"/>
</dbReference>
<dbReference type="InterPro" id="IPR029058">
    <property type="entry name" value="AB_hydrolase_fold"/>
</dbReference>
<evidence type="ECO:0000256" key="1">
    <source>
        <dbReference type="ARBA" id="ARBA00004167"/>
    </source>
</evidence>
<dbReference type="Pfam" id="PF00326">
    <property type="entry name" value="Peptidase_S9"/>
    <property type="match status" value="1"/>
</dbReference>
<dbReference type="EMBL" id="QPKB01000002">
    <property type="protein sequence ID" value="RWR78188.1"/>
    <property type="molecule type" value="Genomic_DNA"/>
</dbReference>
<evidence type="ECO:0000259" key="2">
    <source>
        <dbReference type="Pfam" id="PF00326"/>
    </source>
</evidence>
<name>A0A443NI37_9MAGN</name>
<dbReference type="InterPro" id="IPR001611">
    <property type="entry name" value="Leu-rich_rpt"/>
</dbReference>
<dbReference type="InterPro" id="IPR032675">
    <property type="entry name" value="LRR_dom_sf"/>
</dbReference>
<keyword evidence="4" id="KW-0418">Kinase</keyword>
<dbReference type="Proteomes" id="UP000283530">
    <property type="component" value="Unassembled WGS sequence"/>
</dbReference>
<dbReference type="Gene3D" id="3.80.10.10">
    <property type="entry name" value="Ribonuclease Inhibitor"/>
    <property type="match status" value="1"/>
</dbReference>
<organism evidence="4 5">
    <name type="scientific">Cinnamomum micranthum f. kanehirae</name>
    <dbReference type="NCBI Taxonomy" id="337451"/>
    <lineage>
        <taxon>Eukaryota</taxon>
        <taxon>Viridiplantae</taxon>
        <taxon>Streptophyta</taxon>
        <taxon>Embryophyta</taxon>
        <taxon>Tracheophyta</taxon>
        <taxon>Spermatophyta</taxon>
        <taxon>Magnoliopsida</taxon>
        <taxon>Magnoliidae</taxon>
        <taxon>Laurales</taxon>
        <taxon>Lauraceae</taxon>
        <taxon>Cinnamomum</taxon>
    </lineage>
</organism>